<dbReference type="AlphaFoldDB" id="A0A834XY86"/>
<name>A0A834XY86_APHGI</name>
<gene>
    <name evidence="1" type="ORF">HCN44_003375</name>
</gene>
<proteinExistence type="predicted"/>
<reference evidence="1 2" key="1">
    <citation type="submission" date="2020-08" db="EMBL/GenBank/DDBJ databases">
        <title>Aphidius gifuensis genome sequencing and assembly.</title>
        <authorList>
            <person name="Du Z."/>
        </authorList>
    </citation>
    <scope>NUCLEOTIDE SEQUENCE [LARGE SCALE GENOMIC DNA]</scope>
    <source>
        <strain evidence="1">YNYX2018</strain>
        <tissue evidence="1">Adults</tissue>
    </source>
</reference>
<keyword evidence="2" id="KW-1185">Reference proteome</keyword>
<protein>
    <submittedName>
        <fullName evidence="1">Uncharacterized protein</fullName>
    </submittedName>
</protein>
<comment type="caution">
    <text evidence="1">The sequence shown here is derived from an EMBL/GenBank/DDBJ whole genome shotgun (WGS) entry which is preliminary data.</text>
</comment>
<sequence>MLNIGGDKQKIRKKIREDVGINLTRKDLDNITRNFRNPEDDEIYAAEHLLKTTYGAETQILRENDEFQGLYFSTPSMKQHMAASPEIVSFDGTY</sequence>
<dbReference type="Proteomes" id="UP000639338">
    <property type="component" value="Unassembled WGS sequence"/>
</dbReference>
<evidence type="ECO:0000313" key="1">
    <source>
        <dbReference type="EMBL" id="KAF7994285.1"/>
    </source>
</evidence>
<organism evidence="1 2">
    <name type="scientific">Aphidius gifuensis</name>
    <name type="common">Parasitoid wasp</name>
    <dbReference type="NCBI Taxonomy" id="684658"/>
    <lineage>
        <taxon>Eukaryota</taxon>
        <taxon>Metazoa</taxon>
        <taxon>Ecdysozoa</taxon>
        <taxon>Arthropoda</taxon>
        <taxon>Hexapoda</taxon>
        <taxon>Insecta</taxon>
        <taxon>Pterygota</taxon>
        <taxon>Neoptera</taxon>
        <taxon>Endopterygota</taxon>
        <taxon>Hymenoptera</taxon>
        <taxon>Apocrita</taxon>
        <taxon>Ichneumonoidea</taxon>
        <taxon>Braconidae</taxon>
        <taxon>Aphidiinae</taxon>
        <taxon>Aphidius</taxon>
    </lineage>
</organism>
<dbReference type="EMBL" id="JACMRX010000002">
    <property type="protein sequence ID" value="KAF7994285.1"/>
    <property type="molecule type" value="Genomic_DNA"/>
</dbReference>
<accession>A0A834XY86</accession>
<evidence type="ECO:0000313" key="2">
    <source>
        <dbReference type="Proteomes" id="UP000639338"/>
    </source>
</evidence>